<organism evidence="1 2">
    <name type="scientific">Pseudomonas mandelii PD30</name>
    <dbReference type="NCBI Taxonomy" id="1419583"/>
    <lineage>
        <taxon>Bacteria</taxon>
        <taxon>Pseudomonadati</taxon>
        <taxon>Pseudomonadota</taxon>
        <taxon>Gammaproteobacteria</taxon>
        <taxon>Pseudomonadales</taxon>
        <taxon>Pseudomonadaceae</taxon>
        <taxon>Pseudomonas</taxon>
    </lineage>
</organism>
<name>A0A059KVZ1_9PSED</name>
<dbReference type="Proteomes" id="UP000026739">
    <property type="component" value="Unassembled WGS sequence"/>
</dbReference>
<evidence type="ECO:0008006" key="3">
    <source>
        <dbReference type="Google" id="ProtNLM"/>
    </source>
</evidence>
<dbReference type="AlphaFoldDB" id="A0A059KVZ1"/>
<dbReference type="eggNOG" id="ENOG5031UBC">
    <property type="taxonomic scope" value="Bacteria"/>
</dbReference>
<protein>
    <recommendedName>
        <fullName evidence="3">DUF1652 domain-containing protein</fullName>
    </recommendedName>
</protein>
<reference evidence="1 2" key="1">
    <citation type="submission" date="2013-12" db="EMBL/GenBank/DDBJ databases">
        <authorList>
            <person name="Formusa P.A."/>
            <person name="Habash M."/>
            <person name="Lee H."/>
            <person name="Trevors J.T."/>
        </authorList>
    </citation>
    <scope>NUCLEOTIDE SEQUENCE [LARGE SCALE GENOMIC DNA]</scope>
    <source>
        <strain evidence="1 2">PD30</strain>
    </source>
</reference>
<gene>
    <name evidence="1" type="ORF">V466_26500</name>
</gene>
<evidence type="ECO:0000313" key="2">
    <source>
        <dbReference type="Proteomes" id="UP000026739"/>
    </source>
</evidence>
<dbReference type="Pfam" id="PF07865">
    <property type="entry name" value="DUF1652"/>
    <property type="match status" value="1"/>
</dbReference>
<proteinExistence type="predicted"/>
<sequence>MFLSTLEIQNIIEHSFLPSVCTCNMEADQSLTIRVCDCMTGKVDLVATHVPLWTLDSPHAIASLVADMRHEIDVHKGIHPTFNP</sequence>
<comment type="caution">
    <text evidence="1">The sequence shown here is derived from an EMBL/GenBank/DDBJ whole genome shotgun (WGS) entry which is preliminary data.</text>
</comment>
<evidence type="ECO:0000313" key="1">
    <source>
        <dbReference type="EMBL" id="KDD66025.1"/>
    </source>
</evidence>
<accession>A0A059KVZ1</accession>
<dbReference type="EMBL" id="AZQQ01000102">
    <property type="protein sequence ID" value="KDD66025.1"/>
    <property type="molecule type" value="Genomic_DNA"/>
</dbReference>
<dbReference type="InterPro" id="IPR012448">
    <property type="entry name" value="DUF1652"/>
</dbReference>
<dbReference type="RefSeq" id="WP_033061181.1">
    <property type="nucleotide sequence ID" value="NZ_AZQQ01000102.1"/>
</dbReference>